<feature type="transmembrane region" description="Helical" evidence="8">
    <location>
        <begin position="734"/>
        <end position="757"/>
    </location>
</feature>
<keyword evidence="12" id="KW-1185">Reference proteome</keyword>
<dbReference type="InterPro" id="IPR029058">
    <property type="entry name" value="AB_hydrolase_fold"/>
</dbReference>
<protein>
    <submittedName>
        <fullName evidence="11">Transmembrane 9 superfamily member 3 EP70-P-iso SM-11044-binding protein</fullName>
    </submittedName>
</protein>
<keyword evidence="4" id="KW-0732">Signal</keyword>
<dbReference type="InterPro" id="IPR005303">
    <property type="entry name" value="MOCOS_middle"/>
</dbReference>
<dbReference type="Pfam" id="PF02990">
    <property type="entry name" value="EMP70"/>
    <property type="match status" value="2"/>
</dbReference>
<dbReference type="Gene3D" id="3.90.1150.10">
    <property type="entry name" value="Aspartate Aminotransferase, domain 1"/>
    <property type="match status" value="1"/>
</dbReference>
<dbReference type="InterPro" id="IPR000073">
    <property type="entry name" value="AB_hydrolase_1"/>
</dbReference>
<accession>A0A4U5VB84</accession>
<feature type="transmembrane region" description="Helical" evidence="8">
    <location>
        <begin position="971"/>
        <end position="992"/>
    </location>
</feature>
<dbReference type="Proteomes" id="UP000298787">
    <property type="component" value="Chromosome 17"/>
</dbReference>
<evidence type="ECO:0000256" key="8">
    <source>
        <dbReference type="SAM" id="Phobius"/>
    </source>
</evidence>
<feature type="transmembrane region" description="Helical" evidence="8">
    <location>
        <begin position="1031"/>
        <end position="1053"/>
    </location>
</feature>
<keyword evidence="3 8" id="KW-0812">Transmembrane</keyword>
<dbReference type="AlphaFoldDB" id="A0A4U5VB84"/>
<feature type="transmembrane region" description="Helical" evidence="8">
    <location>
        <begin position="802"/>
        <end position="825"/>
    </location>
</feature>
<comment type="subcellular location">
    <subcellularLocation>
        <location evidence="1">Membrane</location>
        <topology evidence="1">Multi-pass membrane protein</topology>
    </subcellularLocation>
</comment>
<dbReference type="GO" id="GO:0016020">
    <property type="term" value="C:membrane"/>
    <property type="evidence" value="ECO:0007669"/>
    <property type="project" value="UniProtKB-SubCell"/>
</dbReference>
<reference evidence="11 12" key="1">
    <citation type="submission" date="2019-01" db="EMBL/GenBank/DDBJ databases">
        <title>Genome Assembly of Collichthys lucidus.</title>
        <authorList>
            <person name="Cai M."/>
            <person name="Xiao S."/>
        </authorList>
    </citation>
    <scope>NUCLEOTIDE SEQUENCE [LARGE SCALE GENOMIC DNA]</scope>
    <source>
        <strain evidence="11">JT15FE1705JMU</strain>
        <tissue evidence="11">Muscle</tissue>
    </source>
</reference>
<sequence length="1069" mass="120554">MHNIEQHTFGLARYTYMLLSSLCHGNGRPVAQIYAEGRFESPSTQGAIVNFNLVDSHGRIIGYSQVDRMASLYNIHLRTGCFCNTGACQSFLGITNQQMRRNMQAGHVCGDNIDLVDGQPTGSVRVSFGYMSTFEDCQKFLNFVAECFIEKPVTVDQVKLKTATGASQGLNEHPPIKITNGDVCEVDEKPAEALLRGFGHREPNSHGEAYTLTNIYIYPIKSCGAHEVHDWPVGPHGLLYDRGWMVVNGNGVCLSQKRAPRLCLIRPQVHLPSNKLLLQASGMDTISVPLENNTQMHARSQVCQSKVCGDRVETVDCGDEAASWLSDFLGQPCRLIRQSPDFTRDMKKKPGGADEAQGSARVQKKEATPSRWWLKRGLLALFVIFIVAPFSLRKLPELIQHLVYVHRTYPADLSLNHTINMYLTSEEDISLGVWLTVPESQWKEAQGKDLAWYQNSLSDGSPVFIYLHGNTGTRAATHRVGVTKVLSRLGYHVLAPDYRGFGDSTGEPTEAGLTTDALHLYNWVKARSGNSLVVIWGHSLGTGLKKMRSPILFLHSEDDHLVPIRFAQQYTDKEEVVLWMNTVGPYHNRQETYKYFSLPFCAGSKKTISHYHETLGEALQGVELEFSGLDIKFNVEVMQTTYCEIDLDKAKRDAFVYAIKNHYWYQMYIDDLPIWGIVGEADENGEDHYLWTYKKLEIGFNGNRIVDVKWKKSDVKFEDRFDKYLDPSFFQHRIHWFSIFNSFMMVIFLVGLVSMILMRTLRKDYARYSKEEEMDDMDRDLGDEYGWKQVHGDVFRPSSHPLIFSSLIGSGCQIFSVSLIVIIVAMVEDLYTERGSMLSTAIFVYAATSPVNGYFGGSLYAKQGAMVCGTAFFINFIAIYYHASRAIPFGTYGMFDAATTLSEKPESQEDHPLETTVHQFGCAHVAVCCICFFVILPLNLVGTILGRNLSGQPNFPCRVNAVPRPIPEKKWFMEPAVIVCLGGILPFGSIFIEMQWTSFLSAASTAVYVYMYSFYYYFFKTKMYGLFQTSFYFGYMAVFSTALGIMCGAVGYMGTSAFVRKIYTNVKID</sequence>
<dbReference type="SUPFAM" id="SSF53383">
    <property type="entry name" value="PLP-dependent transferases"/>
    <property type="match status" value="1"/>
</dbReference>
<evidence type="ECO:0000256" key="5">
    <source>
        <dbReference type="ARBA" id="ARBA00022989"/>
    </source>
</evidence>
<dbReference type="PANTHER" id="PTHR10766:SF41">
    <property type="entry name" value="TRANSMEMBRANE 9 SUPERFAMILY MEMBER 3"/>
    <property type="match status" value="1"/>
</dbReference>
<feature type="domain" description="AB hydrolase-1" evidence="9">
    <location>
        <begin position="462"/>
        <end position="544"/>
    </location>
</feature>
<evidence type="ECO:0000256" key="3">
    <source>
        <dbReference type="ARBA" id="ARBA00022692"/>
    </source>
</evidence>
<evidence type="ECO:0000256" key="7">
    <source>
        <dbReference type="SAM" id="MobiDB-lite"/>
    </source>
</evidence>
<dbReference type="Pfam" id="PF00561">
    <property type="entry name" value="Abhydrolase_1"/>
    <property type="match status" value="1"/>
</dbReference>
<dbReference type="EMBL" id="CM014094">
    <property type="protein sequence ID" value="TKS85307.1"/>
    <property type="molecule type" value="Genomic_DNA"/>
</dbReference>
<dbReference type="SUPFAM" id="SSF53474">
    <property type="entry name" value="alpha/beta-Hydrolases"/>
    <property type="match status" value="1"/>
</dbReference>
<dbReference type="InterPro" id="IPR015422">
    <property type="entry name" value="PyrdxlP-dep_Trfase_small"/>
</dbReference>
<dbReference type="InterPro" id="IPR015424">
    <property type="entry name" value="PyrdxlP-dep_Trfase"/>
</dbReference>
<feature type="domain" description="Molybdenum cofactor sulfurase middle" evidence="10">
    <location>
        <begin position="211"/>
        <end position="332"/>
    </location>
</feature>
<dbReference type="InterPro" id="IPR004240">
    <property type="entry name" value="EMP70"/>
</dbReference>
<gene>
    <name evidence="11" type="ORF">D9C73_020035</name>
</gene>
<comment type="similarity">
    <text evidence="2">Belongs to the nonaspanin (TM9SF) (TC 9.A.2) family.</text>
</comment>
<evidence type="ECO:0000313" key="11">
    <source>
        <dbReference type="EMBL" id="TKS85307.1"/>
    </source>
</evidence>
<dbReference type="Gene3D" id="3.40.50.1820">
    <property type="entry name" value="alpha/beta hydrolase"/>
    <property type="match status" value="1"/>
</dbReference>
<feature type="transmembrane region" description="Helical" evidence="8">
    <location>
        <begin position="837"/>
        <end position="857"/>
    </location>
</feature>
<dbReference type="Pfam" id="PF03476">
    <property type="entry name" value="MOSC_N"/>
    <property type="match status" value="1"/>
</dbReference>
<evidence type="ECO:0000313" key="12">
    <source>
        <dbReference type="Proteomes" id="UP000298787"/>
    </source>
</evidence>
<name>A0A4U5VB84_COLLU</name>
<dbReference type="PANTHER" id="PTHR10766">
    <property type="entry name" value="TRANSMEMBRANE 9 SUPERFAMILY PROTEIN"/>
    <property type="match status" value="1"/>
</dbReference>
<feature type="region of interest" description="Disordered" evidence="7">
    <location>
        <begin position="341"/>
        <end position="363"/>
    </location>
</feature>
<evidence type="ECO:0000256" key="1">
    <source>
        <dbReference type="ARBA" id="ARBA00004141"/>
    </source>
</evidence>
<evidence type="ECO:0000256" key="4">
    <source>
        <dbReference type="ARBA" id="ARBA00022729"/>
    </source>
</evidence>
<keyword evidence="6 8" id="KW-0472">Membrane</keyword>
<feature type="transmembrane region" description="Helical" evidence="8">
    <location>
        <begin position="864"/>
        <end position="883"/>
    </location>
</feature>
<evidence type="ECO:0000256" key="6">
    <source>
        <dbReference type="ARBA" id="ARBA00023136"/>
    </source>
</evidence>
<keyword evidence="5 8" id="KW-1133">Transmembrane helix</keyword>
<dbReference type="GO" id="GO:0072657">
    <property type="term" value="P:protein localization to membrane"/>
    <property type="evidence" value="ECO:0007669"/>
    <property type="project" value="TreeGrafter"/>
</dbReference>
<evidence type="ECO:0000256" key="2">
    <source>
        <dbReference type="ARBA" id="ARBA00005227"/>
    </source>
</evidence>
<dbReference type="SUPFAM" id="SSF141673">
    <property type="entry name" value="MOSC N-terminal domain-like"/>
    <property type="match status" value="1"/>
</dbReference>
<evidence type="ECO:0000259" key="9">
    <source>
        <dbReference type="Pfam" id="PF00561"/>
    </source>
</evidence>
<proteinExistence type="inferred from homology"/>
<dbReference type="STRING" id="240159.A0A4U5VB84"/>
<feature type="transmembrane region" description="Helical" evidence="8">
    <location>
        <begin position="923"/>
        <end position="945"/>
    </location>
</feature>
<evidence type="ECO:0000259" key="10">
    <source>
        <dbReference type="Pfam" id="PF03476"/>
    </source>
</evidence>
<organism evidence="11 12">
    <name type="scientific">Collichthys lucidus</name>
    <name type="common">Big head croaker</name>
    <name type="synonym">Sciaena lucida</name>
    <dbReference type="NCBI Taxonomy" id="240159"/>
    <lineage>
        <taxon>Eukaryota</taxon>
        <taxon>Metazoa</taxon>
        <taxon>Chordata</taxon>
        <taxon>Craniata</taxon>
        <taxon>Vertebrata</taxon>
        <taxon>Euteleostomi</taxon>
        <taxon>Actinopterygii</taxon>
        <taxon>Neopterygii</taxon>
        <taxon>Teleostei</taxon>
        <taxon>Neoteleostei</taxon>
        <taxon>Acanthomorphata</taxon>
        <taxon>Eupercaria</taxon>
        <taxon>Sciaenidae</taxon>
        <taxon>Collichthys</taxon>
    </lineage>
</organism>
<feature type="transmembrane region" description="Helical" evidence="8">
    <location>
        <begin position="998"/>
        <end position="1019"/>
    </location>
</feature>